<reference evidence="2" key="1">
    <citation type="submission" date="2023-07" db="EMBL/GenBank/DDBJ databases">
        <title>Two novel species in the genus Flavivirga.</title>
        <authorList>
            <person name="Kwon K."/>
        </authorList>
    </citation>
    <scope>NUCLEOTIDE SEQUENCE</scope>
    <source>
        <strain evidence="2">KACC 14158</strain>
    </source>
</reference>
<dbReference type="RefSeq" id="WP_303300432.1">
    <property type="nucleotide sequence ID" value="NZ_BAABDA010000042.1"/>
</dbReference>
<sequence length="208" mass="22530">MKKIAYSIMLLFCMHYFGHAQVGIGTTSPTAELEIETTNTGMPALEINPQTAPVGSVTGQLAVIGDKLFMYDATRVKWLSVETTALQYGYEATADDRMLWFGGDIGNNSTTEDDTGPKMPFDGSIVYITIESSGGNTSKSFEIVVNGTAVPNNADPTLDGRFNLSGGSFTRTTFNIDFNAGDYIMLKARNNGSGVIDPAAIIWVKWRE</sequence>
<comment type="caution">
    <text evidence="2">The sequence shown here is derived from an EMBL/GenBank/DDBJ whole genome shotgun (WGS) entry which is preliminary data.</text>
</comment>
<keyword evidence="1" id="KW-0732">Signal</keyword>
<proteinExistence type="predicted"/>
<evidence type="ECO:0000256" key="1">
    <source>
        <dbReference type="SAM" id="SignalP"/>
    </source>
</evidence>
<organism evidence="2 3">
    <name type="scientific">Flavivirga jejuensis</name>
    <dbReference type="NCBI Taxonomy" id="870487"/>
    <lineage>
        <taxon>Bacteria</taxon>
        <taxon>Pseudomonadati</taxon>
        <taxon>Bacteroidota</taxon>
        <taxon>Flavobacteriia</taxon>
        <taxon>Flavobacteriales</taxon>
        <taxon>Flavobacteriaceae</taxon>
        <taxon>Flavivirga</taxon>
    </lineage>
</organism>
<evidence type="ECO:0000313" key="2">
    <source>
        <dbReference type="EMBL" id="MDO5973356.1"/>
    </source>
</evidence>
<dbReference type="EMBL" id="JAUOEL010000001">
    <property type="protein sequence ID" value="MDO5973356.1"/>
    <property type="molecule type" value="Genomic_DNA"/>
</dbReference>
<feature type="chain" id="PRO_5045251768" evidence="1">
    <location>
        <begin position="21"/>
        <end position="208"/>
    </location>
</feature>
<evidence type="ECO:0000313" key="3">
    <source>
        <dbReference type="Proteomes" id="UP001176806"/>
    </source>
</evidence>
<name>A0ABT8WJL5_9FLAO</name>
<accession>A0ABT8WJL5</accession>
<protein>
    <submittedName>
        <fullName evidence="2">Uncharacterized protein</fullName>
    </submittedName>
</protein>
<gene>
    <name evidence="2" type="ORF">Q4Q40_04095</name>
</gene>
<keyword evidence="3" id="KW-1185">Reference proteome</keyword>
<feature type="signal peptide" evidence="1">
    <location>
        <begin position="1"/>
        <end position="20"/>
    </location>
</feature>
<dbReference type="Proteomes" id="UP001176806">
    <property type="component" value="Unassembled WGS sequence"/>
</dbReference>